<dbReference type="InterPro" id="IPR041664">
    <property type="entry name" value="AAA_16"/>
</dbReference>
<accession>A0ABU0QS81</accession>
<dbReference type="Gene3D" id="1.25.40.10">
    <property type="entry name" value="Tetratricopeptide repeat domain"/>
    <property type="match status" value="2"/>
</dbReference>
<keyword evidence="1" id="KW-1133">Transmembrane helix</keyword>
<proteinExistence type="predicted"/>
<dbReference type="EMBL" id="JAUSYP010000001">
    <property type="protein sequence ID" value="MDQ0749970.1"/>
    <property type="molecule type" value="Genomic_DNA"/>
</dbReference>
<dbReference type="SUPFAM" id="SSF48452">
    <property type="entry name" value="TPR-like"/>
    <property type="match status" value="3"/>
</dbReference>
<evidence type="ECO:0000313" key="4">
    <source>
        <dbReference type="Proteomes" id="UP001232755"/>
    </source>
</evidence>
<reference evidence="3 4" key="1">
    <citation type="submission" date="2023-07" db="EMBL/GenBank/DDBJ databases">
        <title>Comparative genomics of wheat-associated soil bacteria to identify genetic determinants of phenazine resistance.</title>
        <authorList>
            <person name="Mouncey N."/>
        </authorList>
    </citation>
    <scope>NUCLEOTIDE SEQUENCE [LARGE SCALE GENOMIC DNA]</scope>
    <source>
        <strain evidence="3 4">B3I12</strain>
    </source>
</reference>
<comment type="caution">
    <text evidence="3">The sequence shown here is derived from an EMBL/GenBank/DDBJ whole genome shotgun (WGS) entry which is preliminary data.</text>
</comment>
<dbReference type="Proteomes" id="UP001232755">
    <property type="component" value="Unassembled WGS sequence"/>
</dbReference>
<name>A0ABU0QS81_9ACTN</name>
<keyword evidence="4" id="KW-1185">Reference proteome</keyword>
<dbReference type="PANTHER" id="PTHR46082:SF6">
    <property type="entry name" value="AAA+ ATPASE DOMAIN-CONTAINING PROTEIN-RELATED"/>
    <property type="match status" value="1"/>
</dbReference>
<keyword evidence="1" id="KW-0812">Transmembrane</keyword>
<dbReference type="Gene3D" id="3.40.50.300">
    <property type="entry name" value="P-loop containing nucleotide triphosphate hydrolases"/>
    <property type="match status" value="1"/>
</dbReference>
<gene>
    <name evidence="3" type="ORF">QF034_004201</name>
</gene>
<dbReference type="InterPro" id="IPR011990">
    <property type="entry name" value="TPR-like_helical_dom_sf"/>
</dbReference>
<dbReference type="Pfam" id="PF13374">
    <property type="entry name" value="TPR_10"/>
    <property type="match status" value="4"/>
</dbReference>
<evidence type="ECO:0000313" key="3">
    <source>
        <dbReference type="EMBL" id="MDQ0749970.1"/>
    </source>
</evidence>
<feature type="transmembrane region" description="Helical" evidence="1">
    <location>
        <begin position="52"/>
        <end position="71"/>
    </location>
</feature>
<keyword evidence="1" id="KW-0472">Membrane</keyword>
<dbReference type="PRINTS" id="PR00364">
    <property type="entry name" value="DISEASERSIST"/>
</dbReference>
<dbReference type="Pfam" id="PF13191">
    <property type="entry name" value="AAA_16"/>
    <property type="match status" value="1"/>
</dbReference>
<dbReference type="InterPro" id="IPR019734">
    <property type="entry name" value="TPR_rpt"/>
</dbReference>
<sequence>MVVEDEGVGMTRRRGAWAGSAVMGAAAVVTAGLGLVTNYASVSVPGWAADPWVVWPVFAVLLAAAVGLLWWDRRLDTGGPATRLTLVDRLAGSRHASLRRPHVERIRGRGSELAVLTRMLRRPQDELAVVCGAGGLGKTTVAAQLAALAEEDGWHVFWVRWRDSVDLAQQMTRVAVACGLSEAELEAARAGQQSLPDVVWRQLASARRWLLVLDNIDEPQTVDPDGEPVAHYRGWIRPHGRGLLLITSRDTSEQTWGRCARLLPLKPLAVTDAGQVLLDVAARAGTQAQAQELAERLGRLPLALHAAGSYLATPTSRYQTFERYRQALDAELGTLLGAEHPDASDPDIARTVVRHTWELSLDQLAAEGHMPARPLLRLLALLAPAPVPLSLITPGLLNAATGQSATIAGVEAALAGLYRYGLLGLPEDPSPRPQPTVDDDPPTQVVLHPLVREISALALTGETSDLTVWHRALVTRLAEAADDTADAGRSGWPTARLLAPHLPLLLNHTTTPQDLDDTADTLNRLADVLYDAGTYASAHALSRHLLQAQTRVLGPDHPDSLASRHRLARALDGMGQYAQAADHHRHTLDDRTRVLGPDHPDTLTSRNNLANALYGMGQYTQAADHHRHTLDDRTRVLGPDHPDTLTSRNNLANALYGMGQYTQAADHHRHTLDDRTRVLGPDHPDTLTSRNNLANALNAMGHCEQAVDLHRQTVDDRARVLGPDHPHTLASRNNLAFALDGMGQYAQAVDLHRQTLDDRARVLGPDHPHTLGSRHNLADALEGLGHYAEAADLYRQAFTAYLRVLGPDHPNTLGSRHNLAIALEGMGQYAQAVDHHRQNLAVRTGLLGPDHPDTLLSRDSLQAALAASRSAHRLRDRRLRHRAITD</sequence>
<dbReference type="SUPFAM" id="SSF52540">
    <property type="entry name" value="P-loop containing nucleoside triphosphate hydrolases"/>
    <property type="match status" value="1"/>
</dbReference>
<dbReference type="Pfam" id="PF13424">
    <property type="entry name" value="TPR_12"/>
    <property type="match status" value="2"/>
</dbReference>
<evidence type="ECO:0000256" key="1">
    <source>
        <dbReference type="SAM" id="Phobius"/>
    </source>
</evidence>
<protein>
    <submittedName>
        <fullName evidence="3">Tetratricopeptide (TPR) repeat protein</fullName>
    </submittedName>
</protein>
<feature type="domain" description="Orc1-like AAA ATPase" evidence="2">
    <location>
        <begin position="107"/>
        <end position="223"/>
    </location>
</feature>
<dbReference type="InterPro" id="IPR053137">
    <property type="entry name" value="NLR-like"/>
</dbReference>
<dbReference type="InterPro" id="IPR027417">
    <property type="entry name" value="P-loop_NTPase"/>
</dbReference>
<organism evidence="3 4">
    <name type="scientific">Streptomyces africanus</name>
    <dbReference type="NCBI Taxonomy" id="231024"/>
    <lineage>
        <taxon>Bacteria</taxon>
        <taxon>Bacillati</taxon>
        <taxon>Actinomycetota</taxon>
        <taxon>Actinomycetes</taxon>
        <taxon>Kitasatosporales</taxon>
        <taxon>Streptomycetaceae</taxon>
        <taxon>Streptomyces</taxon>
    </lineage>
</organism>
<evidence type="ECO:0000259" key="2">
    <source>
        <dbReference type="Pfam" id="PF13191"/>
    </source>
</evidence>
<feature type="transmembrane region" description="Helical" evidence="1">
    <location>
        <begin position="21"/>
        <end position="40"/>
    </location>
</feature>
<dbReference type="PANTHER" id="PTHR46082">
    <property type="entry name" value="ATP/GTP-BINDING PROTEIN-RELATED"/>
    <property type="match status" value="1"/>
</dbReference>
<dbReference type="SMART" id="SM00028">
    <property type="entry name" value="TPR"/>
    <property type="match status" value="5"/>
</dbReference>